<keyword evidence="2 4" id="KW-0808">Transferase</keyword>
<dbReference type="Gene3D" id="3.90.470.20">
    <property type="entry name" value="4'-phosphopantetheinyl transferase domain"/>
    <property type="match status" value="1"/>
</dbReference>
<organism evidence="4 5">
    <name type="scientific">Ramlibacter alkalitolerans</name>
    <dbReference type="NCBI Taxonomy" id="2039631"/>
    <lineage>
        <taxon>Bacteria</taxon>
        <taxon>Pseudomonadati</taxon>
        <taxon>Pseudomonadota</taxon>
        <taxon>Betaproteobacteria</taxon>
        <taxon>Burkholderiales</taxon>
        <taxon>Comamonadaceae</taxon>
        <taxon>Ramlibacter</taxon>
    </lineage>
</organism>
<dbReference type="PANTHER" id="PTHR12215:SF10">
    <property type="entry name" value="L-AMINOADIPATE-SEMIALDEHYDE DEHYDROGENASE-PHOSPHOPANTETHEINYL TRANSFERASE"/>
    <property type="match status" value="1"/>
</dbReference>
<dbReference type="EMBL" id="JAEQND010000019">
    <property type="protein sequence ID" value="MBL0428501.1"/>
    <property type="molecule type" value="Genomic_DNA"/>
</dbReference>
<name>A0ABS1JWM6_9BURK</name>
<dbReference type="PANTHER" id="PTHR12215">
    <property type="entry name" value="PHOSPHOPANTETHEINE TRANSFERASE"/>
    <property type="match status" value="1"/>
</dbReference>
<feature type="domain" description="4'-phosphopantetheinyl transferase" evidence="3">
    <location>
        <begin position="111"/>
        <end position="175"/>
    </location>
</feature>
<evidence type="ECO:0000259" key="3">
    <source>
        <dbReference type="Pfam" id="PF01648"/>
    </source>
</evidence>
<protein>
    <submittedName>
        <fullName evidence="4">4'-phosphopantetheinyl transferase superfamily protein</fullName>
    </submittedName>
</protein>
<dbReference type="InterPro" id="IPR037143">
    <property type="entry name" value="4-PPantetheinyl_Trfase_dom_sf"/>
</dbReference>
<accession>A0ABS1JWM6</accession>
<comment type="caution">
    <text evidence="4">The sequence shown here is derived from an EMBL/GenBank/DDBJ whole genome shotgun (WGS) entry which is preliminary data.</text>
</comment>
<evidence type="ECO:0000256" key="2">
    <source>
        <dbReference type="ARBA" id="ARBA00022679"/>
    </source>
</evidence>
<dbReference type="SUPFAM" id="SSF56214">
    <property type="entry name" value="4'-phosphopantetheinyl transferase"/>
    <property type="match status" value="2"/>
</dbReference>
<evidence type="ECO:0000313" key="5">
    <source>
        <dbReference type="Proteomes" id="UP000622707"/>
    </source>
</evidence>
<comment type="similarity">
    <text evidence="1">Belongs to the P-Pant transferase superfamily. Gsp/Sfp/HetI/AcpT family.</text>
</comment>
<dbReference type="InterPro" id="IPR050559">
    <property type="entry name" value="P-Pant_transferase_sf"/>
</dbReference>
<evidence type="ECO:0000313" key="4">
    <source>
        <dbReference type="EMBL" id="MBL0428501.1"/>
    </source>
</evidence>
<keyword evidence="5" id="KW-1185">Reference proteome</keyword>
<dbReference type="Proteomes" id="UP000622707">
    <property type="component" value="Unassembled WGS sequence"/>
</dbReference>
<dbReference type="RefSeq" id="WP_201693147.1">
    <property type="nucleotide sequence ID" value="NZ_JAEQND010000019.1"/>
</dbReference>
<sequence length="227" mass="24403">MDTPGSAPLRIVVLIASDFALAPEREARWLRDLPAVRQADIARWPDGAARHRSLLGTRLLREGLRRFGFHDASLSSLRHAPTGRPTLDLPLDFSLSHCEGRVLCALSCSGPIGVDVEPIGSLVAADFPNYLSAAERAWAGGDPRRFYSIWTRKEAVVKAAGQRGLAELRHVDTQGADGGATFAGVAWQTASIPMGIAHVAHLACGPGRQSLACVTVEHLSREQVECN</sequence>
<evidence type="ECO:0000256" key="1">
    <source>
        <dbReference type="ARBA" id="ARBA00010990"/>
    </source>
</evidence>
<dbReference type="InterPro" id="IPR008278">
    <property type="entry name" value="4-PPantetheinyl_Trfase_dom"/>
</dbReference>
<dbReference type="Pfam" id="PF01648">
    <property type="entry name" value="ACPS"/>
    <property type="match status" value="1"/>
</dbReference>
<reference evidence="4 5" key="1">
    <citation type="journal article" date="2017" name="Int. J. Syst. Evol. Microbiol.">
        <title>Ramlibacter alkalitolerans sp. nov., alkali-tolerant bacterium isolated from soil of ginseng.</title>
        <authorList>
            <person name="Lee D.H."/>
            <person name="Cha C.J."/>
        </authorList>
    </citation>
    <scope>NUCLEOTIDE SEQUENCE [LARGE SCALE GENOMIC DNA]</scope>
    <source>
        <strain evidence="4 5">KACC 19305</strain>
    </source>
</reference>
<gene>
    <name evidence="4" type="ORF">JI746_25575</name>
</gene>
<proteinExistence type="inferred from homology"/>
<dbReference type="GO" id="GO:0016740">
    <property type="term" value="F:transferase activity"/>
    <property type="evidence" value="ECO:0007669"/>
    <property type="project" value="UniProtKB-KW"/>
</dbReference>